<keyword evidence="1 4" id="KW-0808">Transferase</keyword>
<evidence type="ECO:0000256" key="2">
    <source>
        <dbReference type="ARBA" id="ARBA00023315"/>
    </source>
</evidence>
<gene>
    <name evidence="4" type="ORF">FA14DRAFT_182765</name>
</gene>
<dbReference type="PANTHER" id="PTHR43877:SF1">
    <property type="entry name" value="ACETYLTRANSFERASE"/>
    <property type="match status" value="1"/>
</dbReference>
<dbReference type="PROSITE" id="PS51186">
    <property type="entry name" value="GNAT"/>
    <property type="match status" value="1"/>
</dbReference>
<name>A0A316V7G1_9BASI</name>
<evidence type="ECO:0000313" key="4">
    <source>
        <dbReference type="EMBL" id="PWN31415.1"/>
    </source>
</evidence>
<proteinExistence type="predicted"/>
<dbReference type="InParanoid" id="A0A316V7G1"/>
<dbReference type="AlphaFoldDB" id="A0A316V7G1"/>
<dbReference type="Proteomes" id="UP000245771">
    <property type="component" value="Unassembled WGS sequence"/>
</dbReference>
<dbReference type="Pfam" id="PF00583">
    <property type="entry name" value="Acetyltransf_1"/>
    <property type="match status" value="1"/>
</dbReference>
<evidence type="ECO:0000313" key="5">
    <source>
        <dbReference type="Proteomes" id="UP000245771"/>
    </source>
</evidence>
<protein>
    <submittedName>
        <fullName evidence="4">Acetyltransferase protein</fullName>
    </submittedName>
</protein>
<dbReference type="CDD" id="cd04301">
    <property type="entry name" value="NAT_SF"/>
    <property type="match status" value="1"/>
</dbReference>
<dbReference type="EMBL" id="KZ819609">
    <property type="protein sequence ID" value="PWN31415.1"/>
    <property type="molecule type" value="Genomic_DNA"/>
</dbReference>
<dbReference type="InterPro" id="IPR016181">
    <property type="entry name" value="Acyl_CoA_acyltransferase"/>
</dbReference>
<keyword evidence="5" id="KW-1185">Reference proteome</keyword>
<organism evidence="4 5">
    <name type="scientific">Meira miltonrushii</name>
    <dbReference type="NCBI Taxonomy" id="1280837"/>
    <lineage>
        <taxon>Eukaryota</taxon>
        <taxon>Fungi</taxon>
        <taxon>Dikarya</taxon>
        <taxon>Basidiomycota</taxon>
        <taxon>Ustilaginomycotina</taxon>
        <taxon>Exobasidiomycetes</taxon>
        <taxon>Exobasidiales</taxon>
        <taxon>Brachybasidiaceae</taxon>
        <taxon>Meira</taxon>
    </lineage>
</organism>
<dbReference type="SUPFAM" id="SSF55729">
    <property type="entry name" value="Acyl-CoA N-acyltransferases (Nat)"/>
    <property type="match status" value="1"/>
</dbReference>
<evidence type="ECO:0000256" key="1">
    <source>
        <dbReference type="ARBA" id="ARBA00022679"/>
    </source>
</evidence>
<feature type="domain" description="N-acetyltransferase" evidence="3">
    <location>
        <begin position="18"/>
        <end position="192"/>
    </location>
</feature>
<sequence>MADPKGNESRSSANLGKFELRWAAMPDLLALRELMKRSIDKLQSAFLSPDQIIASHAIMGLDTQLIQDGTYLMAIKDGKIAGCGGWSKRATLYGGDHSIDLRRPDLLNPAHDPAKIRAMYTNPDFVRQGVGKLVLETCEKAAVQHGFRNVELMATLSGQPLYARYGYEIVEETEAIVNQITIPLVRMRKDLLMTNEC</sequence>
<dbReference type="InterPro" id="IPR000182">
    <property type="entry name" value="GNAT_dom"/>
</dbReference>
<dbReference type="InterPro" id="IPR050832">
    <property type="entry name" value="Bact_Acetyltransf"/>
</dbReference>
<reference evidence="4 5" key="1">
    <citation type="journal article" date="2018" name="Mol. Biol. Evol.">
        <title>Broad Genomic Sampling Reveals a Smut Pathogenic Ancestry of the Fungal Clade Ustilaginomycotina.</title>
        <authorList>
            <person name="Kijpornyongpan T."/>
            <person name="Mondo S.J."/>
            <person name="Barry K."/>
            <person name="Sandor L."/>
            <person name="Lee J."/>
            <person name="Lipzen A."/>
            <person name="Pangilinan J."/>
            <person name="LaButti K."/>
            <person name="Hainaut M."/>
            <person name="Henrissat B."/>
            <person name="Grigoriev I.V."/>
            <person name="Spatafora J.W."/>
            <person name="Aime M.C."/>
        </authorList>
    </citation>
    <scope>NUCLEOTIDE SEQUENCE [LARGE SCALE GENOMIC DNA]</scope>
    <source>
        <strain evidence="4 5">MCA 3882</strain>
    </source>
</reference>
<keyword evidence="2" id="KW-0012">Acyltransferase</keyword>
<dbReference type="GO" id="GO:0016747">
    <property type="term" value="F:acyltransferase activity, transferring groups other than amino-acyl groups"/>
    <property type="evidence" value="ECO:0007669"/>
    <property type="project" value="InterPro"/>
</dbReference>
<dbReference type="GeneID" id="37023027"/>
<dbReference type="PANTHER" id="PTHR43877">
    <property type="entry name" value="AMINOALKYLPHOSPHONATE N-ACETYLTRANSFERASE-RELATED-RELATED"/>
    <property type="match status" value="1"/>
</dbReference>
<dbReference type="Gene3D" id="3.40.630.30">
    <property type="match status" value="1"/>
</dbReference>
<dbReference type="OrthoDB" id="41532at2759"/>
<dbReference type="RefSeq" id="XP_025351717.1">
    <property type="nucleotide sequence ID" value="XM_025501246.1"/>
</dbReference>
<accession>A0A316V7G1</accession>
<evidence type="ECO:0000259" key="3">
    <source>
        <dbReference type="PROSITE" id="PS51186"/>
    </source>
</evidence>